<dbReference type="AlphaFoldDB" id="A0A817UKJ5"/>
<evidence type="ECO:0000313" key="1">
    <source>
        <dbReference type="EMBL" id="CAF3334563.1"/>
    </source>
</evidence>
<reference evidence="1" key="1">
    <citation type="submission" date="2021-02" db="EMBL/GenBank/DDBJ databases">
        <authorList>
            <person name="Nowell W R."/>
        </authorList>
    </citation>
    <scope>NUCLEOTIDE SEQUENCE</scope>
</reference>
<gene>
    <name evidence="1" type="ORF">TIS948_LOCUS21725</name>
</gene>
<organism evidence="1 2">
    <name type="scientific">Rotaria socialis</name>
    <dbReference type="NCBI Taxonomy" id="392032"/>
    <lineage>
        <taxon>Eukaryota</taxon>
        <taxon>Metazoa</taxon>
        <taxon>Spiralia</taxon>
        <taxon>Gnathifera</taxon>
        <taxon>Rotifera</taxon>
        <taxon>Eurotatoria</taxon>
        <taxon>Bdelloidea</taxon>
        <taxon>Philodinida</taxon>
        <taxon>Philodinidae</taxon>
        <taxon>Rotaria</taxon>
    </lineage>
</organism>
<dbReference type="Proteomes" id="UP000663825">
    <property type="component" value="Unassembled WGS sequence"/>
</dbReference>
<dbReference type="EMBL" id="CAJNXB010003762">
    <property type="protein sequence ID" value="CAF3334563.1"/>
    <property type="molecule type" value="Genomic_DNA"/>
</dbReference>
<proteinExistence type="predicted"/>
<sequence>MGNPLAPIIADLWIQKIEEKLNRYTTSKPMIWLRLGVALYLYLTLKNAGKYSSISEKLPCLLSTENQDDLYYIIQQQYGGVWRTFNFEDSFGDCSGESRPFLYVDGNIDLYVLSQFMAKEWKLEKPNLVVPILSAVSRYKIFKNLKMIEALKTGIRNVSI</sequence>
<comment type="caution">
    <text evidence="1">The sequence shown here is derived from an EMBL/GenBank/DDBJ whole genome shotgun (WGS) entry which is preliminary data.</text>
</comment>
<dbReference type="OrthoDB" id="10488747at2759"/>
<accession>A0A817UKJ5</accession>
<evidence type="ECO:0000313" key="2">
    <source>
        <dbReference type="Proteomes" id="UP000663825"/>
    </source>
</evidence>
<protein>
    <submittedName>
        <fullName evidence="1">Uncharacterized protein</fullName>
    </submittedName>
</protein>
<name>A0A817UKJ5_9BILA</name>